<dbReference type="InterPro" id="IPR031468">
    <property type="entry name" value="SMP_LBD"/>
</dbReference>
<keyword evidence="11 16" id="KW-1133">Transmembrane helix</keyword>
<dbReference type="SMART" id="SM00239">
    <property type="entry name" value="C2"/>
    <property type="match status" value="5"/>
</dbReference>
<dbReference type="GO" id="GO:0005886">
    <property type="term" value="C:plasma membrane"/>
    <property type="evidence" value="ECO:0007669"/>
    <property type="project" value="UniProtKB-SubCell"/>
</dbReference>
<evidence type="ECO:0000256" key="10">
    <source>
        <dbReference type="ARBA" id="ARBA00022837"/>
    </source>
</evidence>
<evidence type="ECO:0000259" key="17">
    <source>
        <dbReference type="PROSITE" id="PS50004"/>
    </source>
</evidence>
<proteinExistence type="inferred from homology"/>
<keyword evidence="13" id="KW-0446">Lipid-binding</keyword>
<feature type="transmembrane region" description="Helical" evidence="16">
    <location>
        <begin position="235"/>
        <end position="255"/>
    </location>
</feature>
<dbReference type="CDD" id="cd08391">
    <property type="entry name" value="C2A_C2C_Synaptotagmin_like"/>
    <property type="match status" value="2"/>
</dbReference>
<dbReference type="InterPro" id="IPR037733">
    <property type="entry name" value="Ext_Synaptotagmin_C2A"/>
</dbReference>
<dbReference type="GeneID" id="105912689"/>
<dbReference type="Gene3D" id="2.60.40.150">
    <property type="entry name" value="C2 domain"/>
    <property type="match status" value="5"/>
</dbReference>
<accession>A0A6P8F838</accession>
<evidence type="ECO:0000313" key="19">
    <source>
        <dbReference type="Proteomes" id="UP000515152"/>
    </source>
</evidence>
<dbReference type="PROSITE" id="PS50004">
    <property type="entry name" value="C2"/>
    <property type="match status" value="5"/>
</dbReference>
<feature type="domain" description="C2" evidence="17">
    <location>
        <begin position="780"/>
        <end position="896"/>
    </location>
</feature>
<evidence type="ECO:0000313" key="20">
    <source>
        <dbReference type="RefSeq" id="XP_031421334.1"/>
    </source>
</evidence>
<dbReference type="GO" id="GO:0005544">
    <property type="term" value="F:calcium-dependent phospholipid binding"/>
    <property type="evidence" value="ECO:0007669"/>
    <property type="project" value="TreeGrafter"/>
</dbReference>
<dbReference type="GO" id="GO:0061817">
    <property type="term" value="P:endoplasmic reticulum-plasma membrane tethering"/>
    <property type="evidence" value="ECO:0007669"/>
    <property type="project" value="InterPro"/>
</dbReference>
<comment type="subcellular location">
    <subcellularLocation>
        <location evidence="1">Cell membrane</location>
        <topology evidence="1">Peripheral membrane protein</topology>
    </subcellularLocation>
    <subcellularLocation>
        <location evidence="2">Endoplasmic reticulum membrane</location>
        <topology evidence="2">Multi-pass membrane protein</topology>
    </subcellularLocation>
</comment>
<dbReference type="Proteomes" id="UP000515152">
    <property type="component" value="Chromosome 4"/>
</dbReference>
<dbReference type="CDD" id="cd21679">
    <property type="entry name" value="SMP_ESyt1"/>
    <property type="match status" value="1"/>
</dbReference>
<evidence type="ECO:0000256" key="7">
    <source>
        <dbReference type="ARBA" id="ARBA00022723"/>
    </source>
</evidence>
<name>A0A6P8F838_CLUHA</name>
<evidence type="ECO:0000256" key="4">
    <source>
        <dbReference type="ARBA" id="ARBA00022448"/>
    </source>
</evidence>
<dbReference type="OrthoDB" id="1029639at2759"/>
<protein>
    <submittedName>
        <fullName evidence="20">LOW QUALITY PROTEIN: extended synaptotagmin-1</fullName>
    </submittedName>
</protein>
<dbReference type="InterPro" id="IPR000008">
    <property type="entry name" value="C2_dom"/>
</dbReference>
<evidence type="ECO:0000256" key="14">
    <source>
        <dbReference type="ARBA" id="ARBA00023136"/>
    </source>
</evidence>
<feature type="transmembrane region" description="Helical" evidence="16">
    <location>
        <begin position="58"/>
        <end position="81"/>
    </location>
</feature>
<keyword evidence="12" id="KW-0445">Lipid transport</keyword>
<keyword evidence="14 16" id="KW-0472">Membrane</keyword>
<reference evidence="20" key="1">
    <citation type="submission" date="2025-08" db="UniProtKB">
        <authorList>
            <consortium name="RefSeq"/>
        </authorList>
    </citation>
    <scope>IDENTIFICATION</scope>
</reference>
<dbReference type="GO" id="GO:0006869">
    <property type="term" value="P:lipid transport"/>
    <property type="evidence" value="ECO:0007669"/>
    <property type="project" value="UniProtKB-KW"/>
</dbReference>
<dbReference type="SUPFAM" id="SSF49562">
    <property type="entry name" value="C2 domain (Calcium/lipid-binding domain, CaLB)"/>
    <property type="match status" value="5"/>
</dbReference>
<evidence type="ECO:0000256" key="1">
    <source>
        <dbReference type="ARBA" id="ARBA00004202"/>
    </source>
</evidence>
<dbReference type="FunFam" id="2.60.40.150:FF:000093">
    <property type="entry name" value="Extended synaptotagmin 3"/>
    <property type="match status" value="1"/>
</dbReference>
<dbReference type="InterPro" id="IPR037749">
    <property type="entry name" value="Ext_Synaptotagmin_C2B"/>
</dbReference>
<gene>
    <name evidence="20" type="primary">esyt1a</name>
</gene>
<organism evidence="19 20">
    <name type="scientific">Clupea harengus</name>
    <name type="common">Atlantic herring</name>
    <dbReference type="NCBI Taxonomy" id="7950"/>
    <lineage>
        <taxon>Eukaryota</taxon>
        <taxon>Metazoa</taxon>
        <taxon>Chordata</taxon>
        <taxon>Craniata</taxon>
        <taxon>Vertebrata</taxon>
        <taxon>Euteleostomi</taxon>
        <taxon>Actinopterygii</taxon>
        <taxon>Neopterygii</taxon>
        <taxon>Teleostei</taxon>
        <taxon>Clupei</taxon>
        <taxon>Clupeiformes</taxon>
        <taxon>Clupeoidei</taxon>
        <taxon>Clupeidae</taxon>
        <taxon>Clupea</taxon>
    </lineage>
</organism>
<evidence type="ECO:0000256" key="16">
    <source>
        <dbReference type="SAM" id="Phobius"/>
    </source>
</evidence>
<evidence type="ECO:0000256" key="6">
    <source>
        <dbReference type="ARBA" id="ARBA00022692"/>
    </source>
</evidence>
<dbReference type="AlphaFoldDB" id="A0A6P8F838"/>
<evidence type="ECO:0000259" key="18">
    <source>
        <dbReference type="PROSITE" id="PS51847"/>
    </source>
</evidence>
<dbReference type="Pfam" id="PF17047">
    <property type="entry name" value="SMP_LBD"/>
    <property type="match status" value="1"/>
</dbReference>
<dbReference type="InterPro" id="IPR035892">
    <property type="entry name" value="C2_domain_sf"/>
</dbReference>
<keyword evidence="10" id="KW-0106">Calcium</keyword>
<feature type="domain" description="SMP-LTD" evidence="18">
    <location>
        <begin position="125"/>
        <end position="303"/>
    </location>
</feature>
<dbReference type="FunFam" id="2.60.40.150:FF:000106">
    <property type="entry name" value="extended synaptotagmin-1 isoform X1"/>
    <property type="match status" value="2"/>
</dbReference>
<sequence>MEKDLPMPSGDAGPSADKELGAADSALPGNMQPHSRPGEHAVSVLWSFGKCLGALLPVYLAGYFGFSVSLVLFGLVIYMGWKHSRDEKHSRLQSAMYLLENEQDITTTRVFRSKRDLPSWVNFPDVEKVEWINKIIQQAWPFIGQYLEKLLVETIAPSIRASSTHLQTLSFTKVDLGDKAMRVVGVKAHTEHDKRQVMLDLYISFAGDVEINVEVKKYFCKAGVKGIQLHGKLRVILEPLIGDIPLVGAITMFFIRRPKLDINWTGLTNMLDIPGLNAMSDTMIMDAIASYLVLPNRLTVPLVADLHVAQLRSPLPRGIVRIHLLEAENLAAKDNYIKGVLAGKSDPYAVLRVGTQTFTSRHVDNNLNPQWREMYEVIVHEVPGQELEVEVFDKDHDQDDFLGRVKLDLDIVRKARLLDEWFPLKDAPSGQVHLRLEWLSLLPSAERLSEVLQRNQNLTISSKTAEAPSGCILVVYLDRAQDLPMKKGNKDPSPMVQLSVQDTTRESRTVFGTTDPIWEDAFTFFIQDPLKQDLDIQVKDDDRSLSLGSLAIPLDRLLVTPELTMDQWFQLENSGSASRLYLKAVLRLLWLDEDAIPISPVSPCPTSPGSGHGEGGVISEVTPGGSNLSPNPCVTRPKNTSPDEDFATEGVLRIHLVEAENLVAKDSFMGRKGKSDPYVKVRVGGVTFKSHVIKENLNPTWNEMYEVILTQLPGQEVQFELFDKDFDQDDFLGRFKINLRDLITAQFNDQWYTLNDTESGRVHLVMEWLPRVTDLTRLDQILQLQSQQAYQNKVVSSVALLFVYVDRAHGLPLKKSGKEPKVGAEISLEGVSYRTKVCDRSTSPRWDEACHFLVRDPKKDILTVKLSHSWGQALGALVLPLREMLAEPDLVLDCWLPLDGALPESEILLRAEVKLLDSKLVECLKASCDDVTDGDEIEEADHVIPSRDSDVAANLRHRAVPTNAGDGMSDDGGGGQVKLSLLYSSEESRLVITVYACRNLTACTKDGSDPYVSFILFPDKSRTTKRKTSVKKKDLNPEFNERFDFDLSLEEATQRRLDLSVKHSVSFMSREELIGKLQLELDQVDLSSGVTQWYALAEETT</sequence>
<feature type="domain" description="C2" evidence="17">
    <location>
        <begin position="454"/>
        <end position="581"/>
    </location>
</feature>
<evidence type="ECO:0000256" key="8">
    <source>
        <dbReference type="ARBA" id="ARBA00022737"/>
    </source>
</evidence>
<dbReference type="CDD" id="cd04030">
    <property type="entry name" value="C2C_KIAA1228"/>
    <property type="match status" value="1"/>
</dbReference>
<evidence type="ECO:0000256" key="2">
    <source>
        <dbReference type="ARBA" id="ARBA00004477"/>
    </source>
</evidence>
<dbReference type="CTD" id="567227"/>
<feature type="domain" description="C2" evidence="17">
    <location>
        <begin position="973"/>
        <end position="1094"/>
    </location>
</feature>
<evidence type="ECO:0000256" key="9">
    <source>
        <dbReference type="ARBA" id="ARBA00022824"/>
    </source>
</evidence>
<feature type="domain" description="C2" evidence="17">
    <location>
        <begin position="632"/>
        <end position="752"/>
    </location>
</feature>
<dbReference type="PANTHER" id="PTHR45761">
    <property type="entry name" value="EXTENDED SYNAPTOTAGMIN-LIKE PROTEIN 2, ISOFORM C"/>
    <property type="match status" value="1"/>
</dbReference>
<evidence type="ECO:0000256" key="12">
    <source>
        <dbReference type="ARBA" id="ARBA00023055"/>
    </source>
</evidence>
<feature type="region of interest" description="Disordered" evidence="15">
    <location>
        <begin position="1"/>
        <end position="35"/>
    </location>
</feature>
<dbReference type="PROSITE" id="PS51847">
    <property type="entry name" value="SMP"/>
    <property type="match status" value="1"/>
</dbReference>
<evidence type="ECO:0000256" key="5">
    <source>
        <dbReference type="ARBA" id="ARBA00022475"/>
    </source>
</evidence>
<comment type="similarity">
    <text evidence="3">Belongs to the extended synaptotagmin family.</text>
</comment>
<evidence type="ECO:0000256" key="13">
    <source>
        <dbReference type="ARBA" id="ARBA00023121"/>
    </source>
</evidence>
<keyword evidence="6 16" id="KW-0812">Transmembrane</keyword>
<dbReference type="GO" id="GO:0005509">
    <property type="term" value="F:calcium ion binding"/>
    <property type="evidence" value="ECO:0007669"/>
    <property type="project" value="TreeGrafter"/>
</dbReference>
<keyword evidence="7" id="KW-0479">Metal-binding</keyword>
<dbReference type="InterPro" id="IPR051634">
    <property type="entry name" value="Extended_Synaptotagmin"/>
</dbReference>
<dbReference type="InterPro" id="IPR037752">
    <property type="entry name" value="C2C_KIAA1228"/>
</dbReference>
<keyword evidence="19" id="KW-1185">Reference proteome</keyword>
<keyword evidence="4" id="KW-0813">Transport</keyword>
<dbReference type="Pfam" id="PF00168">
    <property type="entry name" value="C2"/>
    <property type="match status" value="5"/>
</dbReference>
<evidence type="ECO:0000256" key="3">
    <source>
        <dbReference type="ARBA" id="ARBA00005867"/>
    </source>
</evidence>
<keyword evidence="8" id="KW-0677">Repeat</keyword>
<keyword evidence="5" id="KW-1003">Cell membrane</keyword>
<dbReference type="InterPro" id="IPR039010">
    <property type="entry name" value="Synaptotagmin_SMP"/>
</dbReference>
<dbReference type="KEGG" id="char:105912689"/>
<dbReference type="RefSeq" id="XP_031421334.1">
    <property type="nucleotide sequence ID" value="XM_031565474.1"/>
</dbReference>
<feature type="domain" description="C2" evidence="17">
    <location>
        <begin position="302"/>
        <end position="422"/>
    </location>
</feature>
<dbReference type="PANTHER" id="PTHR45761:SF3">
    <property type="entry name" value="EXTENDED SYNAPTOTAGMIN-1"/>
    <property type="match status" value="1"/>
</dbReference>
<evidence type="ECO:0000256" key="11">
    <source>
        <dbReference type="ARBA" id="ARBA00022989"/>
    </source>
</evidence>
<keyword evidence="9" id="KW-0256">Endoplasmic reticulum</keyword>
<dbReference type="GO" id="GO:0008429">
    <property type="term" value="F:phosphatidylethanolamine binding"/>
    <property type="evidence" value="ECO:0007669"/>
    <property type="project" value="TreeGrafter"/>
</dbReference>
<evidence type="ECO:0000256" key="15">
    <source>
        <dbReference type="SAM" id="MobiDB-lite"/>
    </source>
</evidence>
<dbReference type="GO" id="GO:0035091">
    <property type="term" value="F:phosphatidylinositol binding"/>
    <property type="evidence" value="ECO:0007669"/>
    <property type="project" value="TreeGrafter"/>
</dbReference>
<dbReference type="FunFam" id="2.60.40.150:FF:000025">
    <property type="entry name" value="Extended synaptotagmin 2"/>
    <property type="match status" value="2"/>
</dbReference>
<dbReference type="GO" id="GO:0005789">
    <property type="term" value="C:endoplasmic reticulum membrane"/>
    <property type="evidence" value="ECO:0007669"/>
    <property type="project" value="UniProtKB-SubCell"/>
</dbReference>
<dbReference type="GO" id="GO:0031210">
    <property type="term" value="F:phosphatidylcholine binding"/>
    <property type="evidence" value="ECO:0007669"/>
    <property type="project" value="TreeGrafter"/>
</dbReference>
<dbReference type="CDD" id="cd04050">
    <property type="entry name" value="C2B_Synaptotagmin-like"/>
    <property type="match status" value="2"/>
</dbReference>